<proteinExistence type="predicted"/>
<dbReference type="Proteomes" id="UP000294498">
    <property type="component" value="Unassembled WGS sequence"/>
</dbReference>
<comment type="caution">
    <text evidence="2">The sequence shown here is derived from an EMBL/GenBank/DDBJ whole genome shotgun (WGS) entry which is preliminary data.</text>
</comment>
<dbReference type="InterPro" id="IPR029060">
    <property type="entry name" value="PIN-like_dom_sf"/>
</dbReference>
<evidence type="ECO:0000313" key="2">
    <source>
        <dbReference type="EMBL" id="TDW97336.1"/>
    </source>
</evidence>
<dbReference type="AlphaFoldDB" id="A0A4R8DJH2"/>
<organism evidence="2 3">
    <name type="scientific">Dinghuibacter silviterrae</name>
    <dbReference type="NCBI Taxonomy" id="1539049"/>
    <lineage>
        <taxon>Bacteria</taxon>
        <taxon>Pseudomonadati</taxon>
        <taxon>Bacteroidota</taxon>
        <taxon>Chitinophagia</taxon>
        <taxon>Chitinophagales</taxon>
        <taxon>Chitinophagaceae</taxon>
        <taxon>Dinghuibacter</taxon>
    </lineage>
</organism>
<feature type="domain" description="PIN" evidence="1">
    <location>
        <begin position="3"/>
        <end position="117"/>
    </location>
</feature>
<keyword evidence="3" id="KW-1185">Reference proteome</keyword>
<accession>A0A4R8DJH2</accession>
<dbReference type="RefSeq" id="WP_133999397.1">
    <property type="nucleotide sequence ID" value="NZ_SODV01000002.1"/>
</dbReference>
<gene>
    <name evidence="2" type="ORF">EDB95_5183</name>
</gene>
<reference evidence="2 3" key="1">
    <citation type="submission" date="2019-03" db="EMBL/GenBank/DDBJ databases">
        <title>Genomic Encyclopedia of Type Strains, Phase IV (KMG-IV): sequencing the most valuable type-strain genomes for metagenomic binning, comparative biology and taxonomic classification.</title>
        <authorList>
            <person name="Goeker M."/>
        </authorList>
    </citation>
    <scope>NUCLEOTIDE SEQUENCE [LARGE SCALE GENOMIC DNA]</scope>
    <source>
        <strain evidence="2 3">DSM 100059</strain>
    </source>
</reference>
<protein>
    <submittedName>
        <fullName evidence="2">PIN domain-containing protein</fullName>
    </submittedName>
</protein>
<name>A0A4R8DJH2_9BACT</name>
<dbReference type="CDD" id="cd09854">
    <property type="entry name" value="PIN_VapC-like"/>
    <property type="match status" value="1"/>
</dbReference>
<dbReference type="OrthoDB" id="1148871at2"/>
<dbReference type="EMBL" id="SODV01000002">
    <property type="protein sequence ID" value="TDW97336.1"/>
    <property type="molecule type" value="Genomic_DNA"/>
</dbReference>
<evidence type="ECO:0000313" key="3">
    <source>
        <dbReference type="Proteomes" id="UP000294498"/>
    </source>
</evidence>
<dbReference type="SUPFAM" id="SSF88723">
    <property type="entry name" value="PIN domain-like"/>
    <property type="match status" value="1"/>
</dbReference>
<dbReference type="Gene3D" id="3.40.50.1010">
    <property type="entry name" value="5'-nuclease"/>
    <property type="match status" value="1"/>
</dbReference>
<evidence type="ECO:0000259" key="1">
    <source>
        <dbReference type="Pfam" id="PF13470"/>
    </source>
</evidence>
<sequence length="137" mass="15414">MNKIFIDTDVILDFMIAREPFALDAARIFSLSEKKEISICTSGLVFSNAYYVLRKLGTHKKVVEKLNQLARLIDVIGLSKGAVMQALGSDFNDFEDALQHYAAVDEGVALIITRNIKDYKQSQLAVLTPDQYLRSRN</sequence>
<dbReference type="Pfam" id="PF13470">
    <property type="entry name" value="PIN_3"/>
    <property type="match status" value="1"/>
</dbReference>
<dbReference type="InterPro" id="IPR002716">
    <property type="entry name" value="PIN_dom"/>
</dbReference>